<gene>
    <name evidence="1" type="ordered locus">TGAM_1169</name>
</gene>
<proteinExistence type="predicted"/>
<dbReference type="eggNOG" id="arCOG05748">
    <property type="taxonomic scope" value="Archaea"/>
</dbReference>
<sequence length="191" mass="22504">MLVRTYICRYMCMCTMVFSMGRGGWNMLLTRHAEERLVKRLTKRRNIKRVYLELWAFLDRSRRIDVNERVVIFTDGRKSLVCAKLDCERLSLDEIRERVEGLEGTYRCVFPDRRLARETVPVKFLSEIPDGVYCFYLNREKRSLYIGSEEPLLAITLRPAKREERALSENFIASLESAAGNEDDDKNQEPH</sequence>
<keyword evidence="2" id="KW-1185">Reference proteome</keyword>
<dbReference type="EMBL" id="CP001398">
    <property type="protein sequence ID" value="ACS33671.1"/>
    <property type="molecule type" value="Genomic_DNA"/>
</dbReference>
<evidence type="ECO:0000313" key="1">
    <source>
        <dbReference type="EMBL" id="ACS33671.1"/>
    </source>
</evidence>
<evidence type="ECO:0000313" key="2">
    <source>
        <dbReference type="Proteomes" id="UP000001488"/>
    </source>
</evidence>
<dbReference type="KEGG" id="tga:TGAM_1169"/>
<dbReference type="STRING" id="593117.TGAM_1169"/>
<dbReference type="AlphaFoldDB" id="C5A609"/>
<reference evidence="1 2" key="1">
    <citation type="journal article" date="2007" name="Genome Biol.">
        <title>Genome analysis and genome-wide proteomics of Thermococcus gammatolerans, the most radioresistant organism known amongst the Archaea.</title>
        <authorList>
            <person name="Zivanovic Y."/>
            <person name="Armengaud J."/>
            <person name="Lagorce A."/>
            <person name="Leplat C."/>
            <person name="Guerin P."/>
            <person name="Dutertre M."/>
            <person name="Anthouard V."/>
            <person name="Forterre P."/>
            <person name="Wincker P."/>
            <person name="Confalonieri F."/>
        </authorList>
    </citation>
    <scope>NUCLEOTIDE SEQUENCE [LARGE SCALE GENOMIC DNA]</scope>
    <source>
        <strain evidence="2">DSM 15229 / JCM 11827 / EJ3</strain>
    </source>
</reference>
<name>C5A609_THEGJ</name>
<accession>C5A609</accession>
<dbReference type="PaxDb" id="593117-TGAM_1169"/>
<protein>
    <submittedName>
        <fullName evidence="1">Uncharacterized protein</fullName>
    </submittedName>
</protein>
<organism evidence="1 2">
    <name type="scientific">Thermococcus gammatolerans (strain DSM 15229 / JCM 11827 / EJ3)</name>
    <dbReference type="NCBI Taxonomy" id="593117"/>
    <lineage>
        <taxon>Archaea</taxon>
        <taxon>Methanobacteriati</taxon>
        <taxon>Methanobacteriota</taxon>
        <taxon>Thermococci</taxon>
        <taxon>Thermococcales</taxon>
        <taxon>Thermococcaceae</taxon>
        <taxon>Thermococcus</taxon>
    </lineage>
</organism>
<dbReference type="HOGENOM" id="CLU_1607250_0_0_2"/>
<dbReference type="PATRIC" id="fig|593117.10.peg.1169"/>
<dbReference type="Proteomes" id="UP000001488">
    <property type="component" value="Chromosome"/>
</dbReference>